<feature type="non-terminal residue" evidence="3">
    <location>
        <position position="153"/>
    </location>
</feature>
<dbReference type="AlphaFoldDB" id="A0A2I1HQG6"/>
<evidence type="ECO:0000313" key="3">
    <source>
        <dbReference type="EMBL" id="PKY61043.1"/>
    </source>
</evidence>
<dbReference type="VEuPathDB" id="FungiDB:FUN_005795"/>
<sequence length="153" mass="18047">RPWQNLTISELKIFIAILIYMGIFKLPAIRDYWQTKHHYPKHNITKFMTCVRFEQIKRYFHVSSIIDQENKTLFSKLEPLSTHIKNISQKHYIPSSNVSVDEMIARFSGRSAHTFRIKNKPTPEGYKILSLFEQIPGLNNTSCQVYHLVKQLP</sequence>
<keyword evidence="1" id="KW-0472">Membrane</keyword>
<dbReference type="Pfam" id="PF13843">
    <property type="entry name" value="DDE_Tnp_1_7"/>
    <property type="match status" value="1"/>
</dbReference>
<protein>
    <recommendedName>
        <fullName evidence="2">PiggyBac transposable element-derived protein domain-containing protein</fullName>
    </recommendedName>
</protein>
<feature type="transmembrane region" description="Helical" evidence="1">
    <location>
        <begin position="13"/>
        <end position="33"/>
    </location>
</feature>
<organism evidence="3 4">
    <name type="scientific">Rhizophagus irregularis</name>
    <dbReference type="NCBI Taxonomy" id="588596"/>
    <lineage>
        <taxon>Eukaryota</taxon>
        <taxon>Fungi</taxon>
        <taxon>Fungi incertae sedis</taxon>
        <taxon>Mucoromycota</taxon>
        <taxon>Glomeromycotina</taxon>
        <taxon>Glomeromycetes</taxon>
        <taxon>Glomerales</taxon>
        <taxon>Glomeraceae</taxon>
        <taxon>Rhizophagus</taxon>
    </lineage>
</organism>
<keyword evidence="1" id="KW-0812">Transmembrane</keyword>
<evidence type="ECO:0000256" key="1">
    <source>
        <dbReference type="SAM" id="Phobius"/>
    </source>
</evidence>
<dbReference type="InterPro" id="IPR029526">
    <property type="entry name" value="PGBD"/>
</dbReference>
<keyword evidence="4" id="KW-1185">Reference proteome</keyword>
<feature type="non-terminal residue" evidence="3">
    <location>
        <position position="1"/>
    </location>
</feature>
<evidence type="ECO:0000313" key="4">
    <source>
        <dbReference type="Proteomes" id="UP000234323"/>
    </source>
</evidence>
<name>A0A2I1HQG6_9GLOM</name>
<dbReference type="Proteomes" id="UP000234323">
    <property type="component" value="Unassembled WGS sequence"/>
</dbReference>
<evidence type="ECO:0000259" key="2">
    <source>
        <dbReference type="Pfam" id="PF13843"/>
    </source>
</evidence>
<accession>A0A2I1HQG6</accession>
<dbReference type="EMBL" id="LLXI01004872">
    <property type="protein sequence ID" value="PKY61043.1"/>
    <property type="molecule type" value="Genomic_DNA"/>
</dbReference>
<dbReference type="VEuPathDB" id="FungiDB:RhiirA1_402899"/>
<feature type="domain" description="PiggyBac transposable element-derived protein" evidence="2">
    <location>
        <begin position="3"/>
        <end position="133"/>
    </location>
</feature>
<gene>
    <name evidence="3" type="ORF">RhiirA4_280836</name>
</gene>
<reference evidence="3 4" key="1">
    <citation type="submission" date="2015-10" db="EMBL/GenBank/DDBJ databases">
        <title>Genome analyses suggest a sexual origin of heterokaryosis in a supposedly ancient asexual fungus.</title>
        <authorList>
            <person name="Ropars J."/>
            <person name="Sedzielewska K."/>
            <person name="Noel J."/>
            <person name="Charron P."/>
            <person name="Farinelli L."/>
            <person name="Marton T."/>
            <person name="Kruger M."/>
            <person name="Pelin A."/>
            <person name="Brachmann A."/>
            <person name="Corradi N."/>
        </authorList>
    </citation>
    <scope>NUCLEOTIDE SEQUENCE [LARGE SCALE GENOMIC DNA]</scope>
    <source>
        <strain evidence="3 4">A4</strain>
    </source>
</reference>
<comment type="caution">
    <text evidence="3">The sequence shown here is derived from an EMBL/GenBank/DDBJ whole genome shotgun (WGS) entry which is preliminary data.</text>
</comment>
<dbReference type="PANTHER" id="PTHR46599:SF3">
    <property type="entry name" value="PIGGYBAC TRANSPOSABLE ELEMENT-DERIVED PROTEIN 4"/>
    <property type="match status" value="1"/>
</dbReference>
<keyword evidence="1" id="KW-1133">Transmembrane helix</keyword>
<dbReference type="PANTHER" id="PTHR46599">
    <property type="entry name" value="PIGGYBAC TRANSPOSABLE ELEMENT-DERIVED PROTEIN 4"/>
    <property type="match status" value="1"/>
</dbReference>
<proteinExistence type="predicted"/>